<gene>
    <name evidence="4" type="ORF">G6F64_004570</name>
</gene>
<dbReference type="InterPro" id="IPR000073">
    <property type="entry name" value="AB_hydrolase_1"/>
</dbReference>
<feature type="domain" description="AB hydrolase-1" evidence="3">
    <location>
        <begin position="32"/>
        <end position="265"/>
    </location>
</feature>
<proteinExistence type="inferred from homology"/>
<comment type="similarity">
    <text evidence="1">Belongs to the AB hydrolase superfamily.</text>
</comment>
<evidence type="ECO:0000256" key="1">
    <source>
        <dbReference type="ARBA" id="ARBA00008645"/>
    </source>
</evidence>
<dbReference type="GO" id="GO:0052689">
    <property type="term" value="F:carboxylic ester hydrolase activity"/>
    <property type="evidence" value="ECO:0007669"/>
    <property type="project" value="TreeGrafter"/>
</dbReference>
<keyword evidence="5" id="KW-1185">Reference proteome</keyword>
<reference evidence="4" key="1">
    <citation type="journal article" date="2020" name="Microb. Genom.">
        <title>Genetic diversity of clinical and environmental Mucorales isolates obtained from an investigation of mucormycosis cases among solid organ transplant recipients.</title>
        <authorList>
            <person name="Nguyen M.H."/>
            <person name="Kaul D."/>
            <person name="Muto C."/>
            <person name="Cheng S.J."/>
            <person name="Richter R.A."/>
            <person name="Bruno V.M."/>
            <person name="Liu G."/>
            <person name="Beyhan S."/>
            <person name="Sundermann A.J."/>
            <person name="Mounaud S."/>
            <person name="Pasculle A.W."/>
            <person name="Nierman W.C."/>
            <person name="Driscoll E."/>
            <person name="Cumbie R."/>
            <person name="Clancy C.J."/>
            <person name="Dupont C.L."/>
        </authorList>
    </citation>
    <scope>NUCLEOTIDE SEQUENCE</scope>
    <source>
        <strain evidence="4">GL11</strain>
    </source>
</reference>
<accession>A0A9P6XC72</accession>
<dbReference type="OrthoDB" id="8119704at2759"/>
<dbReference type="InterPro" id="IPR029058">
    <property type="entry name" value="AB_hydrolase_fold"/>
</dbReference>
<dbReference type="PANTHER" id="PTHR46118">
    <property type="entry name" value="PROTEIN ABHD11"/>
    <property type="match status" value="1"/>
</dbReference>
<dbReference type="PRINTS" id="PR00412">
    <property type="entry name" value="EPOXHYDRLASE"/>
</dbReference>
<dbReference type="Proteomes" id="UP000716291">
    <property type="component" value="Unassembled WGS sequence"/>
</dbReference>
<dbReference type="Gene3D" id="3.40.50.1820">
    <property type="entry name" value="alpha/beta hydrolase"/>
    <property type="match status" value="1"/>
</dbReference>
<dbReference type="AlphaFoldDB" id="A0A9P6XC72"/>
<keyword evidence="2" id="KW-0378">Hydrolase</keyword>
<dbReference type="GO" id="GO:0005739">
    <property type="term" value="C:mitochondrion"/>
    <property type="evidence" value="ECO:0007669"/>
    <property type="project" value="TreeGrafter"/>
</dbReference>
<sequence length="278" mass="31587">MFTRRFFSTTRQYSKAVDLAFDRYGNTNNPSPIVICHGLFGSKQNWKSLAKALQQRTSRDIYALDLRNHGESPHVPEHNYGAMSQDIIQFITRHNLINPILVGHSMGGKAVMTTALQEPELISKLVVVDMPPVSLRLGRSFRQYIEAMKEIEAAQVSKQSEADAILARYEQDLGIRMFLLTNLKRKDGRQQFRVPLDILGQSLRSIGDFEIKEQKYDQPTLFIAGGKSPYATPFKDQKEVIDALFPNSRLEVIEDTGHWVHAERPDAVLKLLTAFAQE</sequence>
<evidence type="ECO:0000313" key="4">
    <source>
        <dbReference type="EMBL" id="KAG1310424.1"/>
    </source>
</evidence>
<protein>
    <recommendedName>
        <fullName evidence="3">AB hydrolase-1 domain-containing protein</fullName>
    </recommendedName>
</protein>
<dbReference type="PANTHER" id="PTHR46118:SF4">
    <property type="entry name" value="PROTEIN ABHD11"/>
    <property type="match status" value="1"/>
</dbReference>
<evidence type="ECO:0000256" key="2">
    <source>
        <dbReference type="ARBA" id="ARBA00022801"/>
    </source>
</evidence>
<evidence type="ECO:0000313" key="5">
    <source>
        <dbReference type="Proteomes" id="UP000716291"/>
    </source>
</evidence>
<evidence type="ECO:0000259" key="3">
    <source>
        <dbReference type="Pfam" id="PF00561"/>
    </source>
</evidence>
<dbReference type="Pfam" id="PF00561">
    <property type="entry name" value="Abhydrolase_1"/>
    <property type="match status" value="1"/>
</dbReference>
<dbReference type="FunFam" id="3.40.50.1820:FF:000039">
    <property type="entry name" value="Esterase ybfF"/>
    <property type="match status" value="1"/>
</dbReference>
<dbReference type="PRINTS" id="PR00111">
    <property type="entry name" value="ABHYDROLASE"/>
</dbReference>
<name>A0A9P6XC72_RHIOR</name>
<dbReference type="InterPro" id="IPR000639">
    <property type="entry name" value="Epox_hydrolase-like"/>
</dbReference>
<dbReference type="SUPFAM" id="SSF53474">
    <property type="entry name" value="alpha/beta-Hydrolases"/>
    <property type="match status" value="1"/>
</dbReference>
<comment type="caution">
    <text evidence="4">The sequence shown here is derived from an EMBL/GenBank/DDBJ whole genome shotgun (WGS) entry which is preliminary data.</text>
</comment>
<organism evidence="4 5">
    <name type="scientific">Rhizopus oryzae</name>
    <name type="common">Mucormycosis agent</name>
    <name type="synonym">Rhizopus arrhizus var. delemar</name>
    <dbReference type="NCBI Taxonomy" id="64495"/>
    <lineage>
        <taxon>Eukaryota</taxon>
        <taxon>Fungi</taxon>
        <taxon>Fungi incertae sedis</taxon>
        <taxon>Mucoromycota</taxon>
        <taxon>Mucoromycotina</taxon>
        <taxon>Mucoromycetes</taxon>
        <taxon>Mucorales</taxon>
        <taxon>Mucorineae</taxon>
        <taxon>Rhizopodaceae</taxon>
        <taxon>Rhizopus</taxon>
    </lineage>
</organism>
<dbReference type="EMBL" id="JAANQT010000510">
    <property type="protein sequence ID" value="KAG1310424.1"/>
    <property type="molecule type" value="Genomic_DNA"/>
</dbReference>